<comment type="caution">
    <text evidence="2">The sequence shown here is derived from an EMBL/GenBank/DDBJ whole genome shotgun (WGS) entry which is preliminary data.</text>
</comment>
<dbReference type="EMBL" id="NTFS01000315">
    <property type="protein sequence ID" value="PAX51889.1"/>
    <property type="molecule type" value="Genomic_DNA"/>
</dbReference>
<feature type="signal peptide" evidence="1">
    <location>
        <begin position="1"/>
        <end position="26"/>
    </location>
</feature>
<dbReference type="AlphaFoldDB" id="A0A2A2TEP8"/>
<evidence type="ECO:0000256" key="1">
    <source>
        <dbReference type="SAM" id="SignalP"/>
    </source>
</evidence>
<keyword evidence="3" id="KW-1185">Reference proteome</keyword>
<accession>A0A2A2TEP8</accession>
<name>A0A2A2TEP8_9CYAN</name>
<dbReference type="OrthoDB" id="574724at2"/>
<gene>
    <name evidence="2" type="ORF">CK510_22355</name>
</gene>
<feature type="chain" id="PRO_5012584586" evidence="1">
    <location>
        <begin position="27"/>
        <end position="224"/>
    </location>
</feature>
<proteinExistence type="predicted"/>
<dbReference type="RefSeq" id="WP_095723789.1">
    <property type="nucleotide sequence ID" value="NZ_NTFS01000315.1"/>
</dbReference>
<sequence length="224" mass="24187">MKNLIPIIASTACSLMFVTSINSAIATVKTTSAIATSASVKAGKKKSPLPTVGTVKKLVQGDLACYVTLVDDKGKSHNLYGDFSFCGQEKTYLNKKVRLTYKLTNIDSPQCQGRVPCNKSQRVNLVSKMEVIGNKAATSTNLPKTGTVKKITNGDLLCYVSLVDDKGKQHELGADFGICGQEKAYLNKKVNLTYGLANVNDCQSAEPCGKTKQEQVIQKMELAR</sequence>
<evidence type="ECO:0000313" key="2">
    <source>
        <dbReference type="EMBL" id="PAX51889.1"/>
    </source>
</evidence>
<keyword evidence="1" id="KW-0732">Signal</keyword>
<dbReference type="Proteomes" id="UP000218238">
    <property type="component" value="Unassembled WGS sequence"/>
</dbReference>
<organism evidence="2 3">
    <name type="scientific">Brunnivagina elsteri CCALA 953</name>
    <dbReference type="NCBI Taxonomy" id="987040"/>
    <lineage>
        <taxon>Bacteria</taxon>
        <taxon>Bacillati</taxon>
        <taxon>Cyanobacteriota</taxon>
        <taxon>Cyanophyceae</taxon>
        <taxon>Nostocales</taxon>
        <taxon>Calotrichaceae</taxon>
        <taxon>Brunnivagina</taxon>
    </lineage>
</organism>
<protein>
    <submittedName>
        <fullName evidence="2">Uncharacterized protein</fullName>
    </submittedName>
</protein>
<evidence type="ECO:0000313" key="3">
    <source>
        <dbReference type="Proteomes" id="UP000218238"/>
    </source>
</evidence>
<reference evidence="2 3" key="1">
    <citation type="submission" date="2017-08" db="EMBL/GenBank/DDBJ databases">
        <title>Draft genome sequence of filamentous cyanobacterium Calothrix elsteri CCALA 953.</title>
        <authorList>
            <person name="Gagunashvili A.N."/>
            <person name="Elster J."/>
            <person name="Andresson O.S."/>
        </authorList>
    </citation>
    <scope>NUCLEOTIDE SEQUENCE [LARGE SCALE GENOMIC DNA]</scope>
    <source>
        <strain evidence="2 3">CCALA 953</strain>
    </source>
</reference>